<proteinExistence type="predicted"/>
<dbReference type="InterPro" id="IPR011037">
    <property type="entry name" value="Pyrv_Knase-like_insert_dom_sf"/>
</dbReference>
<dbReference type="GO" id="GO:0030170">
    <property type="term" value="F:pyridoxal phosphate binding"/>
    <property type="evidence" value="ECO:0007669"/>
    <property type="project" value="InterPro"/>
</dbReference>
<protein>
    <submittedName>
        <fullName evidence="2">MOSC domain-containing protein</fullName>
    </submittedName>
</protein>
<dbReference type="PANTHER" id="PTHR36930:SF1">
    <property type="entry name" value="MOSC DOMAIN-CONTAINING PROTEIN"/>
    <property type="match status" value="1"/>
</dbReference>
<gene>
    <name evidence="2" type="ORF">QNI22_22090</name>
</gene>
<evidence type="ECO:0000313" key="3">
    <source>
        <dbReference type="Proteomes" id="UP001232063"/>
    </source>
</evidence>
<comment type="caution">
    <text evidence="2">The sequence shown here is derived from an EMBL/GenBank/DDBJ whole genome shotgun (WGS) entry which is preliminary data.</text>
</comment>
<dbReference type="GO" id="GO:0003824">
    <property type="term" value="F:catalytic activity"/>
    <property type="evidence" value="ECO:0007669"/>
    <property type="project" value="InterPro"/>
</dbReference>
<dbReference type="GO" id="GO:0030151">
    <property type="term" value="F:molybdenum ion binding"/>
    <property type="evidence" value="ECO:0007669"/>
    <property type="project" value="InterPro"/>
</dbReference>
<sequence length="179" mass="19511">MNLPKDSAIGQLMGHFPKAGIITWIGLRPERRFPVQAVDQVEAIAGKGLVGDHYQGRSTSNRQVTLIQEEHLSTVASFLSVDEINPALVRRNIVVKGLNLLALKDKQFYIGDVLLEMTGLCQPCSRMEEVLGPGGYNAMRGHGGITAKIIKGGTIQLGAQVIVVEKEEVKDLYVYGKSL</sequence>
<name>A0AAE3R4B1_9BACT</name>
<keyword evidence="3" id="KW-1185">Reference proteome</keyword>
<dbReference type="EMBL" id="JASJOU010000008">
    <property type="protein sequence ID" value="MDJ1503376.1"/>
    <property type="molecule type" value="Genomic_DNA"/>
</dbReference>
<dbReference type="PROSITE" id="PS51340">
    <property type="entry name" value="MOSC"/>
    <property type="match status" value="1"/>
</dbReference>
<dbReference type="InterPro" id="IPR052716">
    <property type="entry name" value="MOSC_domain"/>
</dbReference>
<reference evidence="2" key="1">
    <citation type="submission" date="2023-05" db="EMBL/GenBank/DDBJ databases">
        <authorList>
            <person name="Zhang X."/>
        </authorList>
    </citation>
    <scope>NUCLEOTIDE SEQUENCE</scope>
    <source>
        <strain evidence="2">BD1B2-1</strain>
    </source>
</reference>
<evidence type="ECO:0000259" key="1">
    <source>
        <dbReference type="PROSITE" id="PS51340"/>
    </source>
</evidence>
<dbReference type="AlphaFoldDB" id="A0AAE3R4B1"/>
<dbReference type="Gene3D" id="2.40.33.20">
    <property type="entry name" value="PK beta-barrel domain-like"/>
    <property type="match status" value="1"/>
</dbReference>
<dbReference type="SUPFAM" id="SSF50800">
    <property type="entry name" value="PK beta-barrel domain-like"/>
    <property type="match status" value="1"/>
</dbReference>
<dbReference type="Proteomes" id="UP001232063">
    <property type="component" value="Unassembled WGS sequence"/>
</dbReference>
<dbReference type="PANTHER" id="PTHR36930">
    <property type="entry name" value="METAL-SULFUR CLUSTER BIOSYNTHESIS PROTEINS YUAD-RELATED"/>
    <property type="match status" value="1"/>
</dbReference>
<organism evidence="2 3">
    <name type="scientific">Xanthocytophaga agilis</name>
    <dbReference type="NCBI Taxonomy" id="3048010"/>
    <lineage>
        <taxon>Bacteria</taxon>
        <taxon>Pseudomonadati</taxon>
        <taxon>Bacteroidota</taxon>
        <taxon>Cytophagia</taxon>
        <taxon>Cytophagales</taxon>
        <taxon>Rhodocytophagaceae</taxon>
        <taxon>Xanthocytophaga</taxon>
    </lineage>
</organism>
<feature type="domain" description="MOSC" evidence="1">
    <location>
        <begin position="36"/>
        <end position="164"/>
    </location>
</feature>
<evidence type="ECO:0000313" key="2">
    <source>
        <dbReference type="EMBL" id="MDJ1503376.1"/>
    </source>
</evidence>
<dbReference type="Pfam" id="PF03473">
    <property type="entry name" value="MOSC"/>
    <property type="match status" value="1"/>
</dbReference>
<dbReference type="InterPro" id="IPR005302">
    <property type="entry name" value="MoCF_Sase_C"/>
</dbReference>
<accession>A0AAE3R4B1</accession>
<dbReference type="RefSeq" id="WP_314513999.1">
    <property type="nucleotide sequence ID" value="NZ_JASJOU010000008.1"/>
</dbReference>